<evidence type="ECO:0000256" key="1">
    <source>
        <dbReference type="SAM" id="Coils"/>
    </source>
</evidence>
<organism evidence="3 4">
    <name type="scientific">Xaviernesmea rhizosphaerae</name>
    <dbReference type="NCBI Taxonomy" id="1672749"/>
    <lineage>
        <taxon>Bacteria</taxon>
        <taxon>Pseudomonadati</taxon>
        <taxon>Pseudomonadota</taxon>
        <taxon>Alphaproteobacteria</taxon>
        <taxon>Hyphomicrobiales</taxon>
        <taxon>Rhizobiaceae</taxon>
        <taxon>Rhizobium/Agrobacterium group</taxon>
        <taxon>Xaviernesmea</taxon>
    </lineage>
</organism>
<dbReference type="GO" id="GO:0005886">
    <property type="term" value="C:plasma membrane"/>
    <property type="evidence" value="ECO:0007669"/>
    <property type="project" value="TreeGrafter"/>
</dbReference>
<evidence type="ECO:0000313" key="4">
    <source>
        <dbReference type="Proteomes" id="UP000186143"/>
    </source>
</evidence>
<dbReference type="AlphaFoldDB" id="A0A1Q9AEW4"/>
<evidence type="ECO:0000313" key="3">
    <source>
        <dbReference type="EMBL" id="OLP53411.1"/>
    </source>
</evidence>
<dbReference type="EMBL" id="MKIO01000040">
    <property type="protein sequence ID" value="OLP53411.1"/>
    <property type="molecule type" value="Genomic_DNA"/>
</dbReference>
<proteinExistence type="predicted"/>
<dbReference type="RefSeq" id="WP_075636634.1">
    <property type="nucleotide sequence ID" value="NZ_MKIO01000040.1"/>
</dbReference>
<gene>
    <name evidence="3" type="ORF">BJF92_01255</name>
</gene>
<dbReference type="PANTHER" id="PTHR32309:SF13">
    <property type="entry name" value="FERRIC ENTEROBACTIN TRANSPORT PROTEIN FEPE"/>
    <property type="match status" value="1"/>
</dbReference>
<dbReference type="STRING" id="1672749.BJF92_01255"/>
<name>A0A1Q9AEW4_9HYPH</name>
<dbReference type="GO" id="GO:0004713">
    <property type="term" value="F:protein tyrosine kinase activity"/>
    <property type="evidence" value="ECO:0007669"/>
    <property type="project" value="TreeGrafter"/>
</dbReference>
<keyword evidence="1" id="KW-0175">Coiled coil</keyword>
<keyword evidence="2" id="KW-0472">Membrane</keyword>
<protein>
    <recommendedName>
        <fullName evidence="5">Capsular polysaccharide transport system permease protein</fullName>
    </recommendedName>
</protein>
<comment type="caution">
    <text evidence="3">The sequence shown here is derived from an EMBL/GenBank/DDBJ whole genome shotgun (WGS) entry which is preliminary data.</text>
</comment>
<dbReference type="Proteomes" id="UP000186143">
    <property type="component" value="Unassembled WGS sequence"/>
</dbReference>
<keyword evidence="2" id="KW-1133">Transmembrane helix</keyword>
<reference evidence="3 4" key="1">
    <citation type="submission" date="2016-09" db="EMBL/GenBank/DDBJ databases">
        <title>Rhizobium sp. nov., a novel species isolated from the rice rhizosphere.</title>
        <authorList>
            <person name="Zhao J."/>
            <person name="Zhang X."/>
        </authorList>
    </citation>
    <scope>NUCLEOTIDE SEQUENCE [LARGE SCALE GENOMIC DNA]</scope>
    <source>
        <strain evidence="3 4">MH17</strain>
    </source>
</reference>
<evidence type="ECO:0008006" key="5">
    <source>
        <dbReference type="Google" id="ProtNLM"/>
    </source>
</evidence>
<feature type="transmembrane region" description="Helical" evidence="2">
    <location>
        <begin position="73"/>
        <end position="95"/>
    </location>
</feature>
<sequence>MSTSAKLDTGKNKQGEGSLVLRLDEVRPNRIPAKRQTAPELPSARPRKTVVTYKTEKITGFVKAASGGISGTAISFFLMVVLPTVIGAMYFAFVASPQYVSEFRFSVRPSSTNGSMAAEAALIMSNSYIVSDYAISRDAVEALDKMVGLRQIYSNENIDALSRMSPDASIEKMVTYWKRRVSTSYDLTTGINIIEVSAFRPEDAQRIAAGLKTLSEKLINEISEKARQTQMSVSKTELDRAAERLRDLRREQTALRIDQGTIDARKEADAKLQITSKLRSEQAALKSEYASLSSYMDSKSPKLSVLRSQIKANDDQLKQMQSQITTSDDKNGALDGASLVTRYDELETDIDIATKYYQSMLTNFENARMQASNSQIYLATYVQPGLPQIASYPRVVFDTILVLLSAIGIWVVLTLIYYSIRDHA</sequence>
<dbReference type="InterPro" id="IPR050445">
    <property type="entry name" value="Bact_polysacc_biosynth/exp"/>
</dbReference>
<dbReference type="OrthoDB" id="7800844at2"/>
<keyword evidence="2" id="KW-0812">Transmembrane</keyword>
<dbReference type="PANTHER" id="PTHR32309">
    <property type="entry name" value="TYROSINE-PROTEIN KINASE"/>
    <property type="match status" value="1"/>
</dbReference>
<accession>A0A1Q9AEW4</accession>
<evidence type="ECO:0000256" key="2">
    <source>
        <dbReference type="SAM" id="Phobius"/>
    </source>
</evidence>
<feature type="coiled-coil region" evidence="1">
    <location>
        <begin position="231"/>
        <end position="258"/>
    </location>
</feature>
<feature type="transmembrane region" description="Helical" evidence="2">
    <location>
        <begin position="395"/>
        <end position="420"/>
    </location>
</feature>